<sequence>MRVVEYHANDDVRIVEMPVPEIGPGELLVQVNACGICASDVMEWYMRPRAPLYPGHEPVGVVVAVGAGVTTFQPGQAVFLHHHVPCMLCHYCQHGAFSQCATFRATRLYPGGLAEYVRVPAPNVERDVLALPEGLSFEIAALIEPLACCIRGINRANIRQGDSVLVLGAGSNGVMLAQLARRHGALRVFISDPLPMRRQLALTLGVDAAFDPQAGALQEYVKAANEGRKADVVIVTPSSPAVMQQGLELVERGGTVLFFAPPPPEARVSVTPHTLFFQEITLRTSYSAGPYETRQALDLLRMGAINAEAMITHVLPLEEVSRAFDLVAHPGQALKVVIRFDTL</sequence>
<dbReference type="Gene3D" id="3.40.50.720">
    <property type="entry name" value="NAD(P)-binding Rossmann-like Domain"/>
    <property type="match status" value="1"/>
</dbReference>
<dbReference type="Pfam" id="PF08240">
    <property type="entry name" value="ADH_N"/>
    <property type="match status" value="1"/>
</dbReference>
<proteinExistence type="inferred from homology"/>
<evidence type="ECO:0000256" key="3">
    <source>
        <dbReference type="ARBA" id="ARBA00023002"/>
    </source>
</evidence>
<dbReference type="EMBL" id="BNJF01000007">
    <property type="protein sequence ID" value="GHO50100.1"/>
    <property type="molecule type" value="Genomic_DNA"/>
</dbReference>
<organism evidence="6 7">
    <name type="scientific">Ktedonospora formicarum</name>
    <dbReference type="NCBI Taxonomy" id="2778364"/>
    <lineage>
        <taxon>Bacteria</taxon>
        <taxon>Bacillati</taxon>
        <taxon>Chloroflexota</taxon>
        <taxon>Ktedonobacteria</taxon>
        <taxon>Ktedonobacterales</taxon>
        <taxon>Ktedonobacteraceae</taxon>
        <taxon>Ktedonospora</taxon>
    </lineage>
</organism>
<dbReference type="InterPro" id="IPR036291">
    <property type="entry name" value="NAD(P)-bd_dom_sf"/>
</dbReference>
<dbReference type="PANTHER" id="PTHR43401:SF2">
    <property type="entry name" value="L-THREONINE 3-DEHYDROGENASE"/>
    <property type="match status" value="1"/>
</dbReference>
<dbReference type="AlphaFoldDB" id="A0A8J3IB81"/>
<dbReference type="InterPro" id="IPR011032">
    <property type="entry name" value="GroES-like_sf"/>
</dbReference>
<dbReference type="PANTHER" id="PTHR43401">
    <property type="entry name" value="L-THREONINE 3-DEHYDROGENASE"/>
    <property type="match status" value="1"/>
</dbReference>
<protein>
    <submittedName>
        <fullName evidence="6">Sorbitol dehydrogenase</fullName>
    </submittedName>
</protein>
<comment type="similarity">
    <text evidence="4">Belongs to the zinc-containing alcohol dehydrogenase family.</text>
</comment>
<dbReference type="InterPro" id="IPR050129">
    <property type="entry name" value="Zn_alcohol_dh"/>
</dbReference>
<dbReference type="Proteomes" id="UP000612362">
    <property type="component" value="Unassembled WGS sequence"/>
</dbReference>
<evidence type="ECO:0000259" key="5">
    <source>
        <dbReference type="SMART" id="SM00829"/>
    </source>
</evidence>
<dbReference type="GO" id="GO:0008270">
    <property type="term" value="F:zinc ion binding"/>
    <property type="evidence" value="ECO:0007669"/>
    <property type="project" value="InterPro"/>
</dbReference>
<evidence type="ECO:0000256" key="2">
    <source>
        <dbReference type="ARBA" id="ARBA00022833"/>
    </source>
</evidence>
<dbReference type="SUPFAM" id="SSF51735">
    <property type="entry name" value="NAD(P)-binding Rossmann-fold domains"/>
    <property type="match status" value="1"/>
</dbReference>
<reference evidence="6" key="1">
    <citation type="submission" date="2020-10" db="EMBL/GenBank/DDBJ databases">
        <title>Taxonomic study of unclassified bacteria belonging to the class Ktedonobacteria.</title>
        <authorList>
            <person name="Yabe S."/>
            <person name="Wang C.M."/>
            <person name="Zheng Y."/>
            <person name="Sakai Y."/>
            <person name="Cavaletti L."/>
            <person name="Monciardini P."/>
            <person name="Donadio S."/>
        </authorList>
    </citation>
    <scope>NUCLEOTIDE SEQUENCE</scope>
    <source>
        <strain evidence="6">SOSP1-1</strain>
    </source>
</reference>
<gene>
    <name evidence="6" type="ORF">KSX_82630</name>
</gene>
<feature type="domain" description="Enoyl reductase (ER)" evidence="5">
    <location>
        <begin position="7"/>
        <end position="338"/>
    </location>
</feature>
<dbReference type="RefSeq" id="WP_220199164.1">
    <property type="nucleotide sequence ID" value="NZ_BNJF01000007.1"/>
</dbReference>
<comment type="caution">
    <text evidence="6">The sequence shown here is derived from an EMBL/GenBank/DDBJ whole genome shotgun (WGS) entry which is preliminary data.</text>
</comment>
<evidence type="ECO:0000256" key="1">
    <source>
        <dbReference type="ARBA" id="ARBA00022723"/>
    </source>
</evidence>
<keyword evidence="3" id="KW-0560">Oxidoreductase</keyword>
<dbReference type="SUPFAM" id="SSF50129">
    <property type="entry name" value="GroES-like"/>
    <property type="match status" value="1"/>
</dbReference>
<comment type="cofactor">
    <cofactor evidence="4">
        <name>Zn(2+)</name>
        <dbReference type="ChEBI" id="CHEBI:29105"/>
    </cofactor>
</comment>
<dbReference type="InterPro" id="IPR002328">
    <property type="entry name" value="ADH_Zn_CS"/>
</dbReference>
<dbReference type="Pfam" id="PF00107">
    <property type="entry name" value="ADH_zinc_N"/>
    <property type="match status" value="1"/>
</dbReference>
<evidence type="ECO:0000256" key="4">
    <source>
        <dbReference type="RuleBase" id="RU361277"/>
    </source>
</evidence>
<name>A0A8J3IB81_9CHLR</name>
<dbReference type="InterPro" id="IPR013149">
    <property type="entry name" value="ADH-like_C"/>
</dbReference>
<keyword evidence="1 4" id="KW-0479">Metal-binding</keyword>
<dbReference type="GO" id="GO:0016491">
    <property type="term" value="F:oxidoreductase activity"/>
    <property type="evidence" value="ECO:0007669"/>
    <property type="project" value="UniProtKB-KW"/>
</dbReference>
<dbReference type="Gene3D" id="3.90.180.10">
    <property type="entry name" value="Medium-chain alcohol dehydrogenases, catalytic domain"/>
    <property type="match status" value="1"/>
</dbReference>
<keyword evidence="2 4" id="KW-0862">Zinc</keyword>
<evidence type="ECO:0000313" key="6">
    <source>
        <dbReference type="EMBL" id="GHO50100.1"/>
    </source>
</evidence>
<evidence type="ECO:0000313" key="7">
    <source>
        <dbReference type="Proteomes" id="UP000612362"/>
    </source>
</evidence>
<dbReference type="InterPro" id="IPR013154">
    <property type="entry name" value="ADH-like_N"/>
</dbReference>
<keyword evidence="7" id="KW-1185">Reference proteome</keyword>
<dbReference type="InterPro" id="IPR020843">
    <property type="entry name" value="ER"/>
</dbReference>
<dbReference type="SMART" id="SM00829">
    <property type="entry name" value="PKS_ER"/>
    <property type="match status" value="1"/>
</dbReference>
<dbReference type="PROSITE" id="PS00059">
    <property type="entry name" value="ADH_ZINC"/>
    <property type="match status" value="1"/>
</dbReference>
<accession>A0A8J3IB81</accession>